<gene>
    <name evidence="2" type="ORF">BJP51_06985</name>
</gene>
<dbReference type="PANTHER" id="PTHR48094">
    <property type="entry name" value="PROTEIN/NUCLEIC ACID DEGLYCASE DJ-1-RELATED"/>
    <property type="match status" value="1"/>
</dbReference>
<feature type="domain" description="DJ-1/PfpI" evidence="1">
    <location>
        <begin position="3"/>
        <end position="167"/>
    </location>
</feature>
<sequence length="190" mass="21676">MGKILCFISDDFADFEITLALHKIRNVGKKEVLSVGYSYESVVSESGLTYQPDLVLKEAVKLNDIEGLIIPGGPIVNQKQDLTDLINHLDREEKMLAAICHGPQYLGRAGILDHCKFTTSCSVERISKLNVEDPFPRDNYVDKRVVRDEHIITAKGRAFVDFSFEIFDYLGIYQDLDEEKEQLFRDIMDK</sequence>
<dbReference type="EMBL" id="MKQP01000078">
    <property type="protein sequence ID" value="OMD21370.1"/>
    <property type="molecule type" value="Genomic_DNA"/>
</dbReference>
<dbReference type="InterPro" id="IPR050325">
    <property type="entry name" value="Prot/Nucl_acid_deglycase"/>
</dbReference>
<proteinExistence type="predicted"/>
<dbReference type="AlphaFoldDB" id="A0A1R0WUI2"/>
<evidence type="ECO:0000313" key="3">
    <source>
        <dbReference type="Proteomes" id="UP000187465"/>
    </source>
</evidence>
<evidence type="ECO:0000259" key="1">
    <source>
        <dbReference type="Pfam" id="PF01965"/>
    </source>
</evidence>
<dbReference type="SUPFAM" id="SSF52317">
    <property type="entry name" value="Class I glutamine amidotransferase-like"/>
    <property type="match status" value="1"/>
</dbReference>
<comment type="caution">
    <text evidence="2">The sequence shown here is derived from an EMBL/GenBank/DDBJ whole genome shotgun (WGS) entry which is preliminary data.</text>
</comment>
<name>A0A1R0WUI2_9BACL</name>
<dbReference type="GeneID" id="31571282"/>
<dbReference type="RefSeq" id="WP_036678282.1">
    <property type="nucleotide sequence ID" value="NZ_CP009428.1"/>
</dbReference>
<dbReference type="KEGG" id="pod:PODO_13870"/>
<evidence type="ECO:0000313" key="2">
    <source>
        <dbReference type="EMBL" id="OMD21370.1"/>
    </source>
</evidence>
<dbReference type="InterPro" id="IPR002818">
    <property type="entry name" value="DJ-1/PfpI"/>
</dbReference>
<accession>A0A1R0WUI2</accession>
<dbReference type="Proteomes" id="UP000187465">
    <property type="component" value="Unassembled WGS sequence"/>
</dbReference>
<organism evidence="2 3">
    <name type="scientific">Paenibacillus odorifer</name>
    <dbReference type="NCBI Taxonomy" id="189426"/>
    <lineage>
        <taxon>Bacteria</taxon>
        <taxon>Bacillati</taxon>
        <taxon>Bacillota</taxon>
        <taxon>Bacilli</taxon>
        <taxon>Bacillales</taxon>
        <taxon>Paenibacillaceae</taxon>
        <taxon>Paenibacillus</taxon>
    </lineage>
</organism>
<dbReference type="PANTHER" id="PTHR48094:SF12">
    <property type="entry name" value="PARKINSON DISEASE PROTEIN 7 HOMOLOG"/>
    <property type="match status" value="1"/>
</dbReference>
<protein>
    <recommendedName>
        <fullName evidence="1">DJ-1/PfpI domain-containing protein</fullName>
    </recommendedName>
</protein>
<dbReference type="InterPro" id="IPR029062">
    <property type="entry name" value="Class_I_gatase-like"/>
</dbReference>
<dbReference type="GO" id="GO:0005737">
    <property type="term" value="C:cytoplasm"/>
    <property type="evidence" value="ECO:0007669"/>
    <property type="project" value="TreeGrafter"/>
</dbReference>
<reference evidence="2 3" key="1">
    <citation type="submission" date="2016-10" db="EMBL/GenBank/DDBJ databases">
        <title>Paenibacillus species isolates.</title>
        <authorList>
            <person name="Beno S.M."/>
        </authorList>
    </citation>
    <scope>NUCLEOTIDE SEQUENCE [LARGE SCALE GENOMIC DNA]</scope>
    <source>
        <strain evidence="2 3">FSL H7-0604</strain>
    </source>
</reference>
<dbReference type="Gene3D" id="3.40.50.880">
    <property type="match status" value="1"/>
</dbReference>
<dbReference type="Pfam" id="PF01965">
    <property type="entry name" value="DJ-1_PfpI"/>
    <property type="match status" value="1"/>
</dbReference>